<reference evidence="1 2" key="1">
    <citation type="submission" date="2017-10" db="EMBL/GenBank/DDBJ databases">
        <authorList>
            <person name="Regsiter A."/>
            <person name="William W."/>
        </authorList>
    </citation>
    <scope>NUCLEOTIDE SEQUENCE [LARGE SCALE GENOMIC DNA]</scope>
    <source>
        <strain evidence="1 2">CFBP6991</strain>
    </source>
</reference>
<evidence type="ECO:0000313" key="2">
    <source>
        <dbReference type="Proteomes" id="UP000234345"/>
    </source>
</evidence>
<dbReference type="SUPFAM" id="SSF55021">
    <property type="entry name" value="ACT-like"/>
    <property type="match status" value="1"/>
</dbReference>
<comment type="caution">
    <text evidence="1">The sequence shown here is derived from an EMBL/GenBank/DDBJ whole genome shotgun (WGS) entry which is preliminary data.</text>
</comment>
<gene>
    <name evidence="1" type="ORF">XFF6991_100088</name>
</gene>
<proteinExistence type="predicted"/>
<protein>
    <submittedName>
        <fullName evidence="1">Acetolactate synthase isozyme II small subunit</fullName>
    </submittedName>
</protein>
<organism evidence="1 2">
    <name type="scientific">Xanthomonas campestris pv. phaseoli</name>
    <dbReference type="NCBI Taxonomy" id="317013"/>
    <lineage>
        <taxon>Bacteria</taxon>
        <taxon>Pseudomonadati</taxon>
        <taxon>Pseudomonadota</taxon>
        <taxon>Gammaproteobacteria</taxon>
        <taxon>Lysobacterales</taxon>
        <taxon>Lysobacteraceae</taxon>
        <taxon>Xanthomonas</taxon>
    </lineage>
</organism>
<accession>A0A7Z7NFH4</accession>
<dbReference type="InterPro" id="IPR045865">
    <property type="entry name" value="ACT-like_dom_sf"/>
</dbReference>
<dbReference type="EMBL" id="OCZC01000002">
    <property type="protein sequence ID" value="SOO22093.1"/>
    <property type="molecule type" value="Genomic_DNA"/>
</dbReference>
<dbReference type="Pfam" id="PF13710">
    <property type="entry name" value="ACT_5"/>
    <property type="match status" value="1"/>
</dbReference>
<evidence type="ECO:0000313" key="1">
    <source>
        <dbReference type="EMBL" id="SOO22093.1"/>
    </source>
</evidence>
<name>A0A7Z7NFH4_XANCH</name>
<dbReference type="AlphaFoldDB" id="A0A7Z7NFH4"/>
<sequence>MRPRRHRMRYRLDLVLKPAEGALVRVIGMTERRGFRPCAIQGAAAPDDAGRWHLLLDVDSNRPPETLRLQLEKVYDCESVVITALESVEAAA</sequence>
<dbReference type="Proteomes" id="UP000234345">
    <property type="component" value="Unassembled WGS sequence"/>
</dbReference>